<accession>A0A4C1SIU1</accession>
<feature type="region of interest" description="Disordered" evidence="1">
    <location>
        <begin position="1"/>
        <end position="46"/>
    </location>
</feature>
<keyword evidence="3" id="KW-1185">Reference proteome</keyword>
<reference evidence="2 3" key="1">
    <citation type="journal article" date="2019" name="Commun. Biol.">
        <title>The bagworm genome reveals a unique fibroin gene that provides high tensile strength.</title>
        <authorList>
            <person name="Kono N."/>
            <person name="Nakamura H."/>
            <person name="Ohtoshi R."/>
            <person name="Tomita M."/>
            <person name="Numata K."/>
            <person name="Arakawa K."/>
        </authorList>
    </citation>
    <scope>NUCLEOTIDE SEQUENCE [LARGE SCALE GENOMIC DNA]</scope>
</reference>
<feature type="compositionally biased region" description="Polar residues" evidence="1">
    <location>
        <begin position="1"/>
        <end position="27"/>
    </location>
</feature>
<evidence type="ECO:0000256" key="1">
    <source>
        <dbReference type="SAM" id="MobiDB-lite"/>
    </source>
</evidence>
<sequence>MSDGSTYTSINITPTGIKTETGSTGQEIKSKFKPNTDPVLKSPLKERSLYMKEEEINCISTRTKPQANANCGAWLKALHADGARAANGCCYHSADNGRDDLTCSTGHGESGLI</sequence>
<dbReference type="AlphaFoldDB" id="A0A4C1SIU1"/>
<organism evidence="2 3">
    <name type="scientific">Eumeta variegata</name>
    <name type="common">Bagworm moth</name>
    <name type="synonym">Eumeta japonica</name>
    <dbReference type="NCBI Taxonomy" id="151549"/>
    <lineage>
        <taxon>Eukaryota</taxon>
        <taxon>Metazoa</taxon>
        <taxon>Ecdysozoa</taxon>
        <taxon>Arthropoda</taxon>
        <taxon>Hexapoda</taxon>
        <taxon>Insecta</taxon>
        <taxon>Pterygota</taxon>
        <taxon>Neoptera</taxon>
        <taxon>Endopterygota</taxon>
        <taxon>Lepidoptera</taxon>
        <taxon>Glossata</taxon>
        <taxon>Ditrysia</taxon>
        <taxon>Tineoidea</taxon>
        <taxon>Psychidae</taxon>
        <taxon>Oiketicinae</taxon>
        <taxon>Eumeta</taxon>
    </lineage>
</organism>
<evidence type="ECO:0000313" key="3">
    <source>
        <dbReference type="Proteomes" id="UP000299102"/>
    </source>
</evidence>
<dbReference type="EMBL" id="BGZK01006910">
    <property type="protein sequence ID" value="GBP01287.1"/>
    <property type="molecule type" value="Genomic_DNA"/>
</dbReference>
<protein>
    <submittedName>
        <fullName evidence="2">Uncharacterized protein</fullName>
    </submittedName>
</protein>
<name>A0A4C1SIU1_EUMVA</name>
<evidence type="ECO:0000313" key="2">
    <source>
        <dbReference type="EMBL" id="GBP01287.1"/>
    </source>
</evidence>
<proteinExistence type="predicted"/>
<gene>
    <name evidence="2" type="ORF">EVAR_72199_1</name>
</gene>
<comment type="caution">
    <text evidence="2">The sequence shown here is derived from an EMBL/GenBank/DDBJ whole genome shotgun (WGS) entry which is preliminary data.</text>
</comment>
<dbReference type="Proteomes" id="UP000299102">
    <property type="component" value="Unassembled WGS sequence"/>
</dbReference>